<dbReference type="SUPFAM" id="SSF82607">
    <property type="entry name" value="YbaB-like"/>
    <property type="match status" value="1"/>
</dbReference>
<dbReference type="GO" id="GO:0043590">
    <property type="term" value="C:bacterial nucleoid"/>
    <property type="evidence" value="ECO:0007669"/>
    <property type="project" value="UniProtKB-UniRule"/>
</dbReference>
<sequence>MFKGLGNLAGMMKQFSEMQGRMQEMQDKLAKLKFEGAAGGGMVTVEANGQQKILGVTIDPTLMESGDKEMLEDLVTAATNAALDKAREGAAEEMAQITGGLNIPGLDEALSKFNPNS</sequence>
<organism evidence="4 6">
    <name type="scientific">Gimesia chilikensis</name>
    <dbReference type="NCBI Taxonomy" id="2605989"/>
    <lineage>
        <taxon>Bacteria</taxon>
        <taxon>Pseudomonadati</taxon>
        <taxon>Planctomycetota</taxon>
        <taxon>Planctomycetia</taxon>
        <taxon>Planctomycetales</taxon>
        <taxon>Planctomycetaceae</taxon>
        <taxon>Gimesia</taxon>
    </lineage>
</organism>
<dbReference type="EMBL" id="CP036347">
    <property type="protein sequence ID" value="QDU03049.1"/>
    <property type="molecule type" value="Genomic_DNA"/>
</dbReference>
<dbReference type="PANTHER" id="PTHR33449">
    <property type="entry name" value="NUCLEOID-ASSOCIATED PROTEIN YBAB"/>
    <property type="match status" value="1"/>
</dbReference>
<comment type="function">
    <text evidence="2">Binds to DNA and alters its conformation. May be involved in regulation of gene expression, nucleoid organization and DNA protection.</text>
</comment>
<proteinExistence type="inferred from homology"/>
<accession>A0A517PNI6</accession>
<keyword evidence="6" id="KW-1185">Reference proteome</keyword>
<dbReference type="Proteomes" id="UP000320421">
    <property type="component" value="Chromosome"/>
</dbReference>
<keyword evidence="3" id="KW-0175">Coiled coil</keyword>
<protein>
    <recommendedName>
        <fullName evidence="2">Nucleoid-associated protein HG66A1_27360</fullName>
    </recommendedName>
</protein>
<accession>A0A517WCR4</accession>
<evidence type="ECO:0000256" key="3">
    <source>
        <dbReference type="SAM" id="Coils"/>
    </source>
</evidence>
<dbReference type="HAMAP" id="MF_00274">
    <property type="entry name" value="DNA_YbaB_EbfC"/>
    <property type="match status" value="1"/>
</dbReference>
<evidence type="ECO:0000256" key="1">
    <source>
        <dbReference type="ARBA" id="ARBA00023125"/>
    </source>
</evidence>
<reference evidence="6 7" key="1">
    <citation type="submission" date="2019-02" db="EMBL/GenBank/DDBJ databases">
        <title>Deep-cultivation of Planctomycetes and their phenomic and genomic characterization uncovers novel biology.</title>
        <authorList>
            <person name="Wiegand S."/>
            <person name="Jogler M."/>
            <person name="Boedeker C."/>
            <person name="Pinto D."/>
            <person name="Vollmers J."/>
            <person name="Rivas-Marin E."/>
            <person name="Kohn T."/>
            <person name="Peeters S.H."/>
            <person name="Heuer A."/>
            <person name="Rast P."/>
            <person name="Oberbeckmann S."/>
            <person name="Bunk B."/>
            <person name="Jeske O."/>
            <person name="Meyerdierks A."/>
            <person name="Storesund J.E."/>
            <person name="Kallscheuer N."/>
            <person name="Luecker S."/>
            <person name="Lage O.M."/>
            <person name="Pohl T."/>
            <person name="Merkel B.J."/>
            <person name="Hornburger P."/>
            <person name="Mueller R.-W."/>
            <person name="Bruemmer F."/>
            <person name="Labrenz M."/>
            <person name="Spormann A.M."/>
            <person name="Op den Camp H."/>
            <person name="Overmann J."/>
            <person name="Amann R."/>
            <person name="Jetten M.S.M."/>
            <person name="Mascher T."/>
            <person name="Medema M.H."/>
            <person name="Devos D.P."/>
            <person name="Kaster A.-K."/>
            <person name="Ovreas L."/>
            <person name="Rohde M."/>
            <person name="Galperin M.Y."/>
            <person name="Jogler C."/>
        </authorList>
    </citation>
    <scope>NUCLEOTIDE SEQUENCE [LARGE SCALE GENOMIC DNA]</scope>
    <source>
        <strain evidence="4 6">HG66A1</strain>
        <strain evidence="5 7">V6</strain>
    </source>
</reference>
<dbReference type="Pfam" id="PF02575">
    <property type="entry name" value="YbaB_DNA_bd"/>
    <property type="match status" value="1"/>
</dbReference>
<evidence type="ECO:0000313" key="6">
    <source>
        <dbReference type="Proteomes" id="UP000320421"/>
    </source>
</evidence>
<dbReference type="EMBL" id="CP036266">
    <property type="protein sequence ID" value="QDT20945.1"/>
    <property type="molecule type" value="Genomic_DNA"/>
</dbReference>
<dbReference type="AlphaFoldDB" id="A0A517PNI6"/>
<dbReference type="InterPro" id="IPR036894">
    <property type="entry name" value="YbaB-like_sf"/>
</dbReference>
<dbReference type="GO" id="GO:0003677">
    <property type="term" value="F:DNA binding"/>
    <property type="evidence" value="ECO:0007669"/>
    <property type="project" value="UniProtKB-UniRule"/>
</dbReference>
<feature type="coiled-coil region" evidence="3">
    <location>
        <begin position="8"/>
        <end position="35"/>
    </location>
</feature>
<dbReference type="PIRSF" id="PIRSF004555">
    <property type="entry name" value="UCP004555"/>
    <property type="match status" value="1"/>
</dbReference>
<comment type="subunit">
    <text evidence="2">Homodimer.</text>
</comment>
<dbReference type="InterPro" id="IPR004401">
    <property type="entry name" value="YbaB/EbfC"/>
</dbReference>
<evidence type="ECO:0000256" key="2">
    <source>
        <dbReference type="HAMAP-Rule" id="MF_00274"/>
    </source>
</evidence>
<dbReference type="Gene3D" id="3.30.1310.10">
    <property type="entry name" value="Nucleoid-associated protein YbaB-like domain"/>
    <property type="match status" value="1"/>
</dbReference>
<gene>
    <name evidence="4" type="primary">ybaB</name>
    <name evidence="4" type="ORF">HG66A1_27360</name>
    <name evidence="5" type="ORF">V6x_27590</name>
</gene>
<evidence type="ECO:0000313" key="7">
    <source>
        <dbReference type="Proteomes" id="UP000320722"/>
    </source>
</evidence>
<comment type="subcellular location">
    <subcellularLocation>
        <location evidence="2">Cytoplasm</location>
        <location evidence="2">Nucleoid</location>
    </subcellularLocation>
</comment>
<name>A0A517PNI6_9PLAN</name>
<keyword evidence="1 2" id="KW-0238">DNA-binding</keyword>
<dbReference type="PANTHER" id="PTHR33449:SF1">
    <property type="entry name" value="NUCLEOID-ASSOCIATED PROTEIN YBAB"/>
    <property type="match status" value="1"/>
</dbReference>
<dbReference type="GO" id="GO:0005829">
    <property type="term" value="C:cytosol"/>
    <property type="evidence" value="ECO:0007669"/>
    <property type="project" value="TreeGrafter"/>
</dbReference>
<dbReference type="NCBIfam" id="TIGR00103">
    <property type="entry name" value="DNA_YbaB_EbfC"/>
    <property type="match status" value="1"/>
</dbReference>
<comment type="similarity">
    <text evidence="2">Belongs to the YbaB/EbfC family.</text>
</comment>
<dbReference type="Proteomes" id="UP000320722">
    <property type="component" value="Chromosome"/>
</dbReference>
<evidence type="ECO:0000313" key="5">
    <source>
        <dbReference type="EMBL" id="QDU03049.1"/>
    </source>
</evidence>
<dbReference type="RefSeq" id="WP_197993946.1">
    <property type="nucleotide sequence ID" value="NZ_CP036266.1"/>
</dbReference>
<evidence type="ECO:0000313" key="4">
    <source>
        <dbReference type="EMBL" id="QDT20945.1"/>
    </source>
</evidence>
<keyword evidence="2" id="KW-0963">Cytoplasm</keyword>